<name>A0ACB0XKF1_MELEN</name>
<evidence type="ECO:0000313" key="2">
    <source>
        <dbReference type="Proteomes" id="UP001497535"/>
    </source>
</evidence>
<evidence type="ECO:0000313" key="1">
    <source>
        <dbReference type="EMBL" id="CAK5006172.1"/>
    </source>
</evidence>
<protein>
    <submittedName>
        <fullName evidence="1">Uncharacterized protein</fullName>
    </submittedName>
</protein>
<reference evidence="1" key="1">
    <citation type="submission" date="2023-11" db="EMBL/GenBank/DDBJ databases">
        <authorList>
            <person name="Poullet M."/>
        </authorList>
    </citation>
    <scope>NUCLEOTIDE SEQUENCE</scope>
    <source>
        <strain evidence="1">E1834</strain>
    </source>
</reference>
<proteinExistence type="predicted"/>
<comment type="caution">
    <text evidence="1">The sequence shown here is derived from an EMBL/GenBank/DDBJ whole genome shotgun (WGS) entry which is preliminary data.</text>
</comment>
<sequence>MNFVFQQIFCHSTISCNFFSYINDVCVVWSTFNNHSFRFRFNFVSIKNSVV</sequence>
<accession>A0ACB0XKF1</accession>
<gene>
    <name evidence="1" type="ORF">MENTE1834_LOCUS408</name>
</gene>
<keyword evidence="2" id="KW-1185">Reference proteome</keyword>
<dbReference type="EMBL" id="CAVMJV010000001">
    <property type="protein sequence ID" value="CAK5006172.1"/>
    <property type="molecule type" value="Genomic_DNA"/>
</dbReference>
<organism evidence="1 2">
    <name type="scientific">Meloidogyne enterolobii</name>
    <name type="common">Root-knot nematode worm</name>
    <name type="synonym">Meloidogyne mayaguensis</name>
    <dbReference type="NCBI Taxonomy" id="390850"/>
    <lineage>
        <taxon>Eukaryota</taxon>
        <taxon>Metazoa</taxon>
        <taxon>Ecdysozoa</taxon>
        <taxon>Nematoda</taxon>
        <taxon>Chromadorea</taxon>
        <taxon>Rhabditida</taxon>
        <taxon>Tylenchina</taxon>
        <taxon>Tylenchomorpha</taxon>
        <taxon>Tylenchoidea</taxon>
        <taxon>Meloidogynidae</taxon>
        <taxon>Meloidogyninae</taxon>
        <taxon>Meloidogyne</taxon>
    </lineage>
</organism>
<dbReference type="Proteomes" id="UP001497535">
    <property type="component" value="Unassembled WGS sequence"/>
</dbReference>